<proteinExistence type="predicted"/>
<protein>
    <submittedName>
        <fullName evidence="3">Lipoprotein</fullName>
    </submittedName>
</protein>
<dbReference type="EMBL" id="JACNJN010000144">
    <property type="protein sequence ID" value="MBC8336159.1"/>
    <property type="molecule type" value="Genomic_DNA"/>
</dbReference>
<dbReference type="PROSITE" id="PS51257">
    <property type="entry name" value="PROKAR_LIPOPROTEIN"/>
    <property type="match status" value="1"/>
</dbReference>
<accession>A0A8J6NQ64</accession>
<keyword evidence="3" id="KW-0449">Lipoprotein</keyword>
<keyword evidence="2" id="KW-0732">Signal</keyword>
<reference evidence="3 4" key="1">
    <citation type="submission" date="2020-08" db="EMBL/GenBank/DDBJ databases">
        <title>Bridging the membrane lipid divide: bacteria of the FCB group superphylum have the potential to synthesize archaeal ether lipids.</title>
        <authorList>
            <person name="Villanueva L."/>
            <person name="Von Meijenfeldt F.A.B."/>
            <person name="Westbye A.B."/>
            <person name="Yadav S."/>
            <person name="Hopmans E.C."/>
            <person name="Dutilh B.E."/>
            <person name="Sinninghe Damste J.S."/>
        </authorList>
    </citation>
    <scope>NUCLEOTIDE SEQUENCE [LARGE SCALE GENOMIC DNA]</scope>
    <source>
        <strain evidence="3">NIOZ-UU36</strain>
    </source>
</reference>
<organism evidence="3 4">
    <name type="scientific">Candidatus Desulfolinea nitratireducens</name>
    <dbReference type="NCBI Taxonomy" id="2841698"/>
    <lineage>
        <taxon>Bacteria</taxon>
        <taxon>Bacillati</taxon>
        <taxon>Chloroflexota</taxon>
        <taxon>Anaerolineae</taxon>
        <taxon>Anaerolineales</taxon>
        <taxon>Anaerolineales incertae sedis</taxon>
        <taxon>Candidatus Desulfolinea</taxon>
    </lineage>
</organism>
<evidence type="ECO:0000313" key="4">
    <source>
        <dbReference type="Proteomes" id="UP000614469"/>
    </source>
</evidence>
<feature type="signal peptide" evidence="2">
    <location>
        <begin position="1"/>
        <end position="27"/>
    </location>
</feature>
<feature type="region of interest" description="Disordered" evidence="1">
    <location>
        <begin position="25"/>
        <end position="52"/>
    </location>
</feature>
<evidence type="ECO:0000256" key="1">
    <source>
        <dbReference type="SAM" id="MobiDB-lite"/>
    </source>
</evidence>
<evidence type="ECO:0000313" key="3">
    <source>
        <dbReference type="EMBL" id="MBC8336159.1"/>
    </source>
</evidence>
<comment type="caution">
    <text evidence="3">The sequence shown here is derived from an EMBL/GenBank/DDBJ whole genome shotgun (WGS) entry which is preliminary data.</text>
</comment>
<evidence type="ECO:0000256" key="2">
    <source>
        <dbReference type="SAM" id="SignalP"/>
    </source>
</evidence>
<sequence length="258" mass="28479">MKKYMLFFLIILLVLTACNLPSSPAPIETPIPPTTTPTDVPTSTPEPTSTATLIPTATATATFTPSPTITPTFTVLRAEVLERANCRYGPGWPYLYKYGLLKGSNLEVIGRLDDANWIQLQAIGGDNPCWVKASLMEVKGDIFTVEPVYPDQAPLPVSPYYVPLSGVTATRERDQITIHWIGQTLRAGDEENANSPLYVAEIWACEKGEFKFSPYGLYTEELIVFDEAGCSEISHGQVYFAEKHGYAGPTQIEWPEIQ</sequence>
<feature type="compositionally biased region" description="Low complexity" evidence="1">
    <location>
        <begin position="36"/>
        <end position="52"/>
    </location>
</feature>
<gene>
    <name evidence="3" type="ORF">H8E29_12900</name>
</gene>
<name>A0A8J6NQ64_9CHLR</name>
<dbReference type="AlphaFoldDB" id="A0A8J6NQ64"/>
<feature type="compositionally biased region" description="Pro residues" evidence="1">
    <location>
        <begin position="25"/>
        <end position="35"/>
    </location>
</feature>
<dbReference type="Proteomes" id="UP000614469">
    <property type="component" value="Unassembled WGS sequence"/>
</dbReference>
<feature type="chain" id="PRO_5035229730" evidence="2">
    <location>
        <begin position="28"/>
        <end position="258"/>
    </location>
</feature>